<evidence type="ECO:0000313" key="1">
    <source>
        <dbReference type="EMBL" id="CAI8601183.1"/>
    </source>
</evidence>
<dbReference type="AlphaFoldDB" id="A0AAV0ZW77"/>
<sequence>MFNIFEDFGLVVEVVIPPKRDKPGGRKGKEVVENRGGMNLTYHGGGGIAKEKVTDKSYARAMKINSSVRPVQWEKKVLGWRQEEKKPKFSHLQFNVEKEYNIKCKGGHVLYPGN</sequence>
<dbReference type="Proteomes" id="UP001157006">
    <property type="component" value="Chromosome 2"/>
</dbReference>
<organism evidence="1 2">
    <name type="scientific">Vicia faba</name>
    <name type="common">Broad bean</name>
    <name type="synonym">Faba vulgaris</name>
    <dbReference type="NCBI Taxonomy" id="3906"/>
    <lineage>
        <taxon>Eukaryota</taxon>
        <taxon>Viridiplantae</taxon>
        <taxon>Streptophyta</taxon>
        <taxon>Embryophyta</taxon>
        <taxon>Tracheophyta</taxon>
        <taxon>Spermatophyta</taxon>
        <taxon>Magnoliopsida</taxon>
        <taxon>eudicotyledons</taxon>
        <taxon>Gunneridae</taxon>
        <taxon>Pentapetalae</taxon>
        <taxon>rosids</taxon>
        <taxon>fabids</taxon>
        <taxon>Fabales</taxon>
        <taxon>Fabaceae</taxon>
        <taxon>Papilionoideae</taxon>
        <taxon>50 kb inversion clade</taxon>
        <taxon>NPAAA clade</taxon>
        <taxon>Hologalegina</taxon>
        <taxon>IRL clade</taxon>
        <taxon>Fabeae</taxon>
        <taxon>Vicia</taxon>
    </lineage>
</organism>
<keyword evidence="2" id="KW-1185">Reference proteome</keyword>
<reference evidence="1 2" key="1">
    <citation type="submission" date="2023-01" db="EMBL/GenBank/DDBJ databases">
        <authorList>
            <person name="Kreplak J."/>
        </authorList>
    </citation>
    <scope>NUCLEOTIDE SEQUENCE [LARGE SCALE GENOMIC DNA]</scope>
</reference>
<accession>A0AAV0ZW77</accession>
<proteinExistence type="predicted"/>
<protein>
    <submittedName>
        <fullName evidence="1">Uncharacterized protein</fullName>
    </submittedName>
</protein>
<name>A0AAV0ZW77_VICFA</name>
<evidence type="ECO:0000313" key="2">
    <source>
        <dbReference type="Proteomes" id="UP001157006"/>
    </source>
</evidence>
<dbReference type="EMBL" id="OX451737">
    <property type="protein sequence ID" value="CAI8601183.1"/>
    <property type="molecule type" value="Genomic_DNA"/>
</dbReference>
<gene>
    <name evidence="1" type="ORF">VFH_II259760</name>
</gene>